<comment type="caution">
    <text evidence="3">The sequence shown here is derived from an EMBL/GenBank/DDBJ whole genome shotgun (WGS) entry which is preliminary data.</text>
</comment>
<gene>
    <name evidence="3" type="ORF">AMK68_02655</name>
</gene>
<sequence length="271" mass="30198">MKPELQQKYDRLRQILAEMAGAVIAYSGGVDSTLLLSVAHEVLGDRVLAVTAFSELYPTGEGEAALELARSLGVRITTIKTSELGIEHFADNPPERCFYCKSELFSRLQDLAKAHALPFVADGSNADDLSDHRPGRQAAVDLGVRSPLMEAGLTKQDIRDLSKARGLPTWDKPSLACLASRFPYGHRITPEKLQQVGQAETFLRQQGFAQVRVRHHGDTARIEVEPDEIPRFLDDDLRRRVVDRLRELGFIYVTIDLQGFRSGSMNEALEE</sequence>
<evidence type="ECO:0000313" key="4">
    <source>
        <dbReference type="Proteomes" id="UP000052020"/>
    </source>
</evidence>
<evidence type="ECO:0000259" key="2">
    <source>
        <dbReference type="Pfam" id="PF02540"/>
    </source>
</evidence>
<dbReference type="AlphaFoldDB" id="A0A0S7XNC9"/>
<evidence type="ECO:0000256" key="1">
    <source>
        <dbReference type="PIRSR" id="PIRSR006661-1"/>
    </source>
</evidence>
<proteinExistence type="predicted"/>
<reference evidence="3 4" key="1">
    <citation type="journal article" date="2015" name="Microbiome">
        <title>Genomic resolution of linkages in carbon, nitrogen, and sulfur cycling among widespread estuary sediment bacteria.</title>
        <authorList>
            <person name="Baker B.J."/>
            <person name="Lazar C.S."/>
            <person name="Teske A.P."/>
            <person name="Dick G.J."/>
        </authorList>
    </citation>
    <scope>NUCLEOTIDE SEQUENCE [LARGE SCALE GENOMIC DNA]</scope>
    <source>
        <strain evidence="3">DG_56</strain>
    </source>
</reference>
<dbReference type="InterPro" id="IPR052188">
    <property type="entry name" value="Ni-pincer_cofactor_biosynth"/>
</dbReference>
<dbReference type="PATRIC" id="fig|1704032.3.peg.325"/>
<organism evidence="3 4">
    <name type="scientific">candidate division KD3-62 bacterium DG_56</name>
    <dbReference type="NCBI Taxonomy" id="1704032"/>
    <lineage>
        <taxon>Bacteria</taxon>
        <taxon>candidate division KD3-62</taxon>
    </lineage>
</organism>
<feature type="active site" description="Nucleophile and sulfur donor" evidence="1">
    <location>
        <position position="177"/>
    </location>
</feature>
<dbReference type="Gene3D" id="3.40.50.620">
    <property type="entry name" value="HUPs"/>
    <property type="match status" value="1"/>
</dbReference>
<dbReference type="PANTHER" id="PTHR43169:SF2">
    <property type="entry name" value="NAD_GMP SYNTHASE DOMAIN-CONTAINING PROTEIN"/>
    <property type="match status" value="1"/>
</dbReference>
<dbReference type="CDD" id="cd01990">
    <property type="entry name" value="LarE-like"/>
    <property type="match status" value="1"/>
</dbReference>
<name>A0A0S7XNC9_9BACT</name>
<accession>A0A0S7XNC9</accession>
<dbReference type="InterPro" id="IPR005232">
    <property type="entry name" value="LarE"/>
</dbReference>
<protein>
    <submittedName>
        <fullName evidence="3">Potassium ABC transporter ATPase</fullName>
    </submittedName>
</protein>
<dbReference type="GO" id="GO:0016783">
    <property type="term" value="F:sulfurtransferase activity"/>
    <property type="evidence" value="ECO:0007669"/>
    <property type="project" value="InterPro"/>
</dbReference>
<dbReference type="SUPFAM" id="SSF52402">
    <property type="entry name" value="Adenine nucleotide alpha hydrolases-like"/>
    <property type="match status" value="1"/>
</dbReference>
<dbReference type="Pfam" id="PF02540">
    <property type="entry name" value="NAD_synthase"/>
    <property type="match status" value="1"/>
</dbReference>
<dbReference type="InterPro" id="IPR014729">
    <property type="entry name" value="Rossmann-like_a/b/a_fold"/>
</dbReference>
<dbReference type="PIRSF" id="PIRSF006661">
    <property type="entry name" value="PP-lp_UCP006661"/>
    <property type="match status" value="1"/>
</dbReference>
<dbReference type="GO" id="GO:0006163">
    <property type="term" value="P:purine nucleotide metabolic process"/>
    <property type="evidence" value="ECO:0007669"/>
    <property type="project" value="UniProtKB-ARBA"/>
</dbReference>
<dbReference type="InterPro" id="IPR022310">
    <property type="entry name" value="NAD/GMP_synthase"/>
</dbReference>
<dbReference type="EMBL" id="LIZY01000050">
    <property type="protein sequence ID" value="KPJ63997.1"/>
    <property type="molecule type" value="Genomic_DNA"/>
</dbReference>
<dbReference type="Proteomes" id="UP000052020">
    <property type="component" value="Unassembled WGS sequence"/>
</dbReference>
<dbReference type="NCBIfam" id="TIGR00268">
    <property type="entry name" value="ATP-dependent sacrificial sulfur transferase LarE"/>
    <property type="match status" value="1"/>
</dbReference>
<feature type="domain" description="NAD/GMP synthase" evidence="2">
    <location>
        <begin position="12"/>
        <end position="82"/>
    </location>
</feature>
<evidence type="ECO:0000313" key="3">
    <source>
        <dbReference type="EMBL" id="KPJ63997.1"/>
    </source>
</evidence>
<dbReference type="PANTHER" id="PTHR43169">
    <property type="entry name" value="EXSB FAMILY PROTEIN"/>
    <property type="match status" value="1"/>
</dbReference>